<sequence>MWRNALESKGLRLSRTKTEYMECNFSETRGGPNDIILDDQTIPTKDVFKYLGSFIQKDGAIEHNVNHRIKTRWVKWRSVSGVLCDPKIPNRLKGKFYKSAMRPAMFYGIKCWAVKKQHSHKMGVAKIRMLRWMTGHTRKDRIRNEEIRKKVEVAPIEEKMRENCLCRFGHIQCRLMNTIVKQATKFEGPGLSNLDRRRK</sequence>
<reference evidence="1" key="1">
    <citation type="journal article" date="2023" name="Science">
        <title>Elucidation of the pathway for biosynthesis of saponin adjuvants from the soapbark tree.</title>
        <authorList>
            <person name="Reed J."/>
            <person name="Orme A."/>
            <person name="El-Demerdash A."/>
            <person name="Owen C."/>
            <person name="Martin L.B.B."/>
            <person name="Misra R.C."/>
            <person name="Kikuchi S."/>
            <person name="Rejzek M."/>
            <person name="Martin A.C."/>
            <person name="Harkess A."/>
            <person name="Leebens-Mack J."/>
            <person name="Louveau T."/>
            <person name="Stephenson M.J."/>
            <person name="Osbourn A."/>
        </authorList>
    </citation>
    <scope>NUCLEOTIDE SEQUENCE</scope>
    <source>
        <strain evidence="1">S10</strain>
    </source>
</reference>
<gene>
    <name evidence="1" type="ORF">O6P43_023948</name>
</gene>
<comment type="caution">
    <text evidence="1">The sequence shown here is derived from an EMBL/GenBank/DDBJ whole genome shotgun (WGS) entry which is preliminary data.</text>
</comment>
<protein>
    <submittedName>
        <fullName evidence="1">Retrovirus-related Pol polyprotein LINE-1</fullName>
    </submittedName>
</protein>
<dbReference type="AlphaFoldDB" id="A0AAD7LHX0"/>
<dbReference type="KEGG" id="qsa:O6P43_023948"/>
<evidence type="ECO:0000313" key="2">
    <source>
        <dbReference type="Proteomes" id="UP001163823"/>
    </source>
</evidence>
<organism evidence="1 2">
    <name type="scientific">Quillaja saponaria</name>
    <name type="common">Soap bark tree</name>
    <dbReference type="NCBI Taxonomy" id="32244"/>
    <lineage>
        <taxon>Eukaryota</taxon>
        <taxon>Viridiplantae</taxon>
        <taxon>Streptophyta</taxon>
        <taxon>Embryophyta</taxon>
        <taxon>Tracheophyta</taxon>
        <taxon>Spermatophyta</taxon>
        <taxon>Magnoliopsida</taxon>
        <taxon>eudicotyledons</taxon>
        <taxon>Gunneridae</taxon>
        <taxon>Pentapetalae</taxon>
        <taxon>rosids</taxon>
        <taxon>fabids</taxon>
        <taxon>Fabales</taxon>
        <taxon>Quillajaceae</taxon>
        <taxon>Quillaja</taxon>
    </lineage>
</organism>
<dbReference type="Proteomes" id="UP001163823">
    <property type="component" value="Chromosome 9"/>
</dbReference>
<accession>A0AAD7LHX0</accession>
<evidence type="ECO:0000313" key="1">
    <source>
        <dbReference type="EMBL" id="KAJ7957676.1"/>
    </source>
</evidence>
<dbReference type="PANTHER" id="PTHR46238">
    <property type="entry name" value="REVERSE TRANSCRIPTASE DOMAIN-CONTAINING PROTEIN"/>
    <property type="match status" value="1"/>
</dbReference>
<dbReference type="EMBL" id="JARAOO010000009">
    <property type="protein sequence ID" value="KAJ7957676.1"/>
    <property type="molecule type" value="Genomic_DNA"/>
</dbReference>
<proteinExistence type="predicted"/>
<name>A0AAD7LHX0_QUISA</name>
<dbReference type="PANTHER" id="PTHR46238:SF8">
    <property type="entry name" value="ENDONUCLEASE_EXONUCLEASE_PHOSPHATASE DOMAIN-CONTAINING PROTEIN"/>
    <property type="match status" value="1"/>
</dbReference>
<keyword evidence="2" id="KW-1185">Reference proteome</keyword>